<dbReference type="InterPro" id="IPR036291">
    <property type="entry name" value="NAD(P)-bd_dom_sf"/>
</dbReference>
<dbReference type="EMBL" id="JAEDAL010000002">
    <property type="protein sequence ID" value="MBH9552708.1"/>
    <property type="molecule type" value="Genomic_DNA"/>
</dbReference>
<dbReference type="Proteomes" id="UP000620139">
    <property type="component" value="Unassembled WGS sequence"/>
</dbReference>
<evidence type="ECO:0000313" key="1">
    <source>
        <dbReference type="EMBL" id="MBH9552708.1"/>
    </source>
</evidence>
<keyword evidence="2" id="KW-1185">Reference proteome</keyword>
<proteinExistence type="predicted"/>
<dbReference type="Gene3D" id="3.40.50.720">
    <property type="entry name" value="NAD(P)-binding Rossmann-like Domain"/>
    <property type="match status" value="1"/>
</dbReference>
<evidence type="ECO:0000313" key="2">
    <source>
        <dbReference type="Proteomes" id="UP000620139"/>
    </source>
</evidence>
<reference evidence="1" key="1">
    <citation type="submission" date="2020-12" db="EMBL/GenBank/DDBJ databases">
        <title>The genome sequence of Inhella sp. 4Y17.</title>
        <authorList>
            <person name="Liu Y."/>
        </authorList>
    </citation>
    <scope>NUCLEOTIDE SEQUENCE</scope>
    <source>
        <strain evidence="1">4Y10</strain>
    </source>
</reference>
<comment type="caution">
    <text evidence="1">The sequence shown here is derived from an EMBL/GenBank/DDBJ whole genome shotgun (WGS) entry which is preliminary data.</text>
</comment>
<dbReference type="AlphaFoldDB" id="A0A931NAP8"/>
<gene>
    <name evidence="1" type="ORF">I7X43_07560</name>
</gene>
<sequence length="384" mass="41887">MLKHLLPHPATLWRAALHVSHGARHWRALSSQPRLDVVFITNVRDEAERQRFFAVPQLREQHASGPRVSLQGIEAQVRGFNITAAELLTRDGRKLARELFIDCVRWAQEQGARVVLLAASTKRLFGRDGGELKAMFPELVFTIGDNGTAWLLAQDAERALKLCAQARPRILVVAPYGILGRAVSAHLAGLGHDVVGWGPTDKLLADWSAESGLPARNRLADIGPVDLVITCSHSPEAQLTAERLRGLRRGSGSLVVVDVSEPANVEPAALAACQDWVLRQDAGNAHAAGLRYGLGPLGWRRLHLSRGTVFGCFAEAMALHHTIFRRHSSLALRRDWFEVSAFNQFVVAEAFAELGVGLPAPHCFGRPLGLEPRLSVAASPLARA</sequence>
<accession>A0A931NAP8</accession>
<protein>
    <recommendedName>
        <fullName evidence="3">Quinate/shikimate 5-dehydrogenase/glutamyl-tRNA reductase domain-containing protein</fullName>
    </recommendedName>
</protein>
<evidence type="ECO:0008006" key="3">
    <source>
        <dbReference type="Google" id="ProtNLM"/>
    </source>
</evidence>
<organism evidence="1 2">
    <name type="scientific">Inhella gelatinilytica</name>
    <dbReference type="NCBI Taxonomy" id="2795030"/>
    <lineage>
        <taxon>Bacteria</taxon>
        <taxon>Pseudomonadati</taxon>
        <taxon>Pseudomonadota</taxon>
        <taxon>Betaproteobacteria</taxon>
        <taxon>Burkholderiales</taxon>
        <taxon>Sphaerotilaceae</taxon>
        <taxon>Inhella</taxon>
    </lineage>
</organism>
<dbReference type="SUPFAM" id="SSF51735">
    <property type="entry name" value="NAD(P)-binding Rossmann-fold domains"/>
    <property type="match status" value="1"/>
</dbReference>
<name>A0A931NAP8_9BURK</name>
<dbReference type="RefSeq" id="WP_198100295.1">
    <property type="nucleotide sequence ID" value="NZ_JAEDAL010000002.1"/>
</dbReference>